<protein>
    <submittedName>
        <fullName evidence="2">DUF1127 domain-containing protein</fullName>
    </submittedName>
</protein>
<evidence type="ECO:0000259" key="1">
    <source>
        <dbReference type="Pfam" id="PF06568"/>
    </source>
</evidence>
<proteinExistence type="predicted"/>
<dbReference type="RefSeq" id="WP_255836629.1">
    <property type="nucleotide sequence ID" value="NZ_CP073346.1"/>
</dbReference>
<gene>
    <name evidence="2" type="ORF">KDW96_12710</name>
</gene>
<dbReference type="Pfam" id="PF06568">
    <property type="entry name" value="YjiS-like"/>
    <property type="match status" value="1"/>
</dbReference>
<organism evidence="2 3">
    <name type="scientific">Pseudomonas benzenivorans</name>
    <dbReference type="NCBI Taxonomy" id="556533"/>
    <lineage>
        <taxon>Bacteria</taxon>
        <taxon>Pseudomonadati</taxon>
        <taxon>Pseudomonadota</taxon>
        <taxon>Gammaproteobacteria</taxon>
        <taxon>Pseudomonadales</taxon>
        <taxon>Pseudomonadaceae</taxon>
        <taxon>Pseudomonas</taxon>
    </lineage>
</organism>
<evidence type="ECO:0000313" key="3">
    <source>
        <dbReference type="Proteomes" id="UP001059672"/>
    </source>
</evidence>
<sequence>MERILNSNVLTRQPLHTHWLDSLHATGARWLRNVRTRRQLANLDERLLADAGITPSERRSELDKPFWQ</sequence>
<dbReference type="EMBL" id="CP073346">
    <property type="protein sequence ID" value="UTW06052.1"/>
    <property type="molecule type" value="Genomic_DNA"/>
</dbReference>
<name>A0ABY5H2G5_9PSED</name>
<feature type="domain" description="YjiS-like" evidence="1">
    <location>
        <begin position="24"/>
        <end position="59"/>
    </location>
</feature>
<keyword evidence="3" id="KW-1185">Reference proteome</keyword>
<evidence type="ECO:0000313" key="2">
    <source>
        <dbReference type="EMBL" id="UTW06052.1"/>
    </source>
</evidence>
<accession>A0ABY5H2G5</accession>
<dbReference type="InterPro" id="IPR009506">
    <property type="entry name" value="YjiS-like"/>
</dbReference>
<dbReference type="Proteomes" id="UP001059672">
    <property type="component" value="Chromosome"/>
</dbReference>
<reference evidence="2" key="1">
    <citation type="submission" date="2021-04" db="EMBL/GenBank/DDBJ databases">
        <title>Oceanospirillales bacteria with DddD are important DMSP degraders in coastal seawater.</title>
        <authorList>
            <person name="Liu J."/>
        </authorList>
    </citation>
    <scope>NUCLEOTIDE SEQUENCE</scope>
    <source>
        <strain evidence="2">D13-4</strain>
    </source>
</reference>